<dbReference type="InterPro" id="IPR002528">
    <property type="entry name" value="MATE_fam"/>
</dbReference>
<dbReference type="EMBL" id="JAJDKQ010000004">
    <property type="protein sequence ID" value="MCB8561120.1"/>
    <property type="molecule type" value="Genomic_DNA"/>
</dbReference>
<dbReference type="RefSeq" id="WP_227408372.1">
    <property type="nucleotide sequence ID" value="NZ_JADPGG010000015.1"/>
</dbReference>
<dbReference type="InterPro" id="IPR047135">
    <property type="entry name" value="YsiQ"/>
</dbReference>
<accession>A0AAW4VNC3</accession>
<dbReference type="PANTHER" id="PTHR42925">
    <property type="entry name" value="MULTIDRUG AND TOXIN EFFLUX PROTEIN MATE FAMILY"/>
    <property type="match status" value="1"/>
</dbReference>
<feature type="transmembrane region" description="Helical" evidence="1">
    <location>
        <begin position="52"/>
        <end position="73"/>
    </location>
</feature>
<feature type="transmembrane region" description="Helical" evidence="1">
    <location>
        <begin position="12"/>
        <end position="32"/>
    </location>
</feature>
<keyword evidence="1" id="KW-1133">Transmembrane helix</keyword>
<dbReference type="GO" id="GO:0042910">
    <property type="term" value="F:xenobiotic transmembrane transporter activity"/>
    <property type="evidence" value="ECO:0007669"/>
    <property type="project" value="InterPro"/>
</dbReference>
<dbReference type="PANTHER" id="PTHR42925:SF1">
    <property type="entry name" value="VIRULENCE FACTOR MVIN"/>
    <property type="match status" value="1"/>
</dbReference>
<evidence type="ECO:0000313" key="3">
    <source>
        <dbReference type="Proteomes" id="UP001197827"/>
    </source>
</evidence>
<dbReference type="AlphaFoldDB" id="A0AAW4VNC3"/>
<protein>
    <recommendedName>
        <fullName evidence="4">MATE family efflux transporter</fullName>
    </recommendedName>
</protein>
<name>A0AAW4VNC3_9FIRM</name>
<evidence type="ECO:0000313" key="2">
    <source>
        <dbReference type="EMBL" id="MCB8561120.1"/>
    </source>
</evidence>
<evidence type="ECO:0008006" key="4">
    <source>
        <dbReference type="Google" id="ProtNLM"/>
    </source>
</evidence>
<sequence length="86" mass="9689">MFSNKELRSMIVTLFFEQLLVMLVGIVDTFVVSSCGEAAVSGVSLVNQFNTIFIYLFTALASGGAIVVSQYIMQEQRYIVRWLKQK</sequence>
<proteinExistence type="predicted"/>
<keyword evidence="1" id="KW-0812">Transmembrane</keyword>
<gene>
    <name evidence="2" type="ORF">LJD74_03710</name>
</gene>
<evidence type="ECO:0000256" key="1">
    <source>
        <dbReference type="SAM" id="Phobius"/>
    </source>
</evidence>
<reference evidence="2" key="1">
    <citation type="submission" date="2021-10" db="EMBL/GenBank/DDBJ databases">
        <title>Collection of gut derived symbiotic bacterial strains cultured from healthy donors.</title>
        <authorList>
            <person name="Lin H."/>
            <person name="Littmann E."/>
            <person name="Kohout C."/>
            <person name="Pamer E.G."/>
        </authorList>
    </citation>
    <scope>NUCLEOTIDE SEQUENCE</scope>
    <source>
        <strain evidence="2">DFI.5.2</strain>
    </source>
</reference>
<comment type="caution">
    <text evidence="2">The sequence shown here is derived from an EMBL/GenBank/DDBJ whole genome shotgun (WGS) entry which is preliminary data.</text>
</comment>
<dbReference type="GO" id="GO:0015297">
    <property type="term" value="F:antiporter activity"/>
    <property type="evidence" value="ECO:0007669"/>
    <property type="project" value="InterPro"/>
</dbReference>
<organism evidence="2 3">
    <name type="scientific">Faecalibacillus intestinalis</name>
    <dbReference type="NCBI Taxonomy" id="1982626"/>
    <lineage>
        <taxon>Bacteria</taxon>
        <taxon>Bacillati</taxon>
        <taxon>Bacillota</taxon>
        <taxon>Erysipelotrichia</taxon>
        <taxon>Erysipelotrichales</taxon>
        <taxon>Coprobacillaceae</taxon>
        <taxon>Faecalibacillus</taxon>
    </lineage>
</organism>
<dbReference type="Proteomes" id="UP001197827">
    <property type="component" value="Unassembled WGS sequence"/>
</dbReference>
<dbReference type="GO" id="GO:0016020">
    <property type="term" value="C:membrane"/>
    <property type="evidence" value="ECO:0007669"/>
    <property type="project" value="InterPro"/>
</dbReference>
<keyword evidence="1" id="KW-0472">Membrane</keyword>
<dbReference type="Pfam" id="PF01554">
    <property type="entry name" value="MatE"/>
    <property type="match status" value="1"/>
</dbReference>